<dbReference type="InterPro" id="IPR023198">
    <property type="entry name" value="PGP-like_dom2"/>
</dbReference>
<evidence type="ECO:0000313" key="2">
    <source>
        <dbReference type="Proteomes" id="UP001202827"/>
    </source>
</evidence>
<dbReference type="EMBL" id="JALPRY010000025">
    <property type="protein sequence ID" value="MCK8782321.1"/>
    <property type="molecule type" value="Genomic_DNA"/>
</dbReference>
<organism evidence="1 2">
    <name type="scientific">Neorhizobium turbinariae</name>
    <dbReference type="NCBI Taxonomy" id="2937795"/>
    <lineage>
        <taxon>Bacteria</taxon>
        <taxon>Pseudomonadati</taxon>
        <taxon>Pseudomonadota</taxon>
        <taxon>Alphaproteobacteria</taxon>
        <taxon>Hyphomicrobiales</taxon>
        <taxon>Rhizobiaceae</taxon>
        <taxon>Rhizobium/Agrobacterium group</taxon>
        <taxon>Neorhizobium</taxon>
    </lineage>
</organism>
<dbReference type="Gene3D" id="3.40.50.1000">
    <property type="entry name" value="HAD superfamily/HAD-like"/>
    <property type="match status" value="1"/>
</dbReference>
<proteinExistence type="predicted"/>
<dbReference type="SFLD" id="SFLDG01129">
    <property type="entry name" value="C1.5:_HAD__Beta-PGM__Phosphata"/>
    <property type="match status" value="1"/>
</dbReference>
<keyword evidence="2" id="KW-1185">Reference proteome</keyword>
<dbReference type="Gene3D" id="1.10.150.240">
    <property type="entry name" value="Putative phosphatase, domain 2"/>
    <property type="match status" value="1"/>
</dbReference>
<sequence length="235" mass="24968">MVTDLVIFDCDGVLIDSEPVASRVLWKVLNDAGVLISVSEVHRRFTGSSEDDAQRICVAELGLAEPAPVFRAYRNALYPQFACSLTSMPGVHDLVRGLAIPKCVASNSSMERLQNSLGLLDLWHEFDEHIYSAEMVAHPKPAPDLFLLCANEFGTAPGRCVVIDDSPHGIVGAVAAGMAAIGFVDPADPRPGRPAVLAEAGAIAVATGALELRKVLETLLPETAFRSSPRLAALA</sequence>
<dbReference type="PANTHER" id="PTHR18901">
    <property type="entry name" value="2-DEOXYGLUCOSE-6-PHOSPHATE PHOSPHATASE 2"/>
    <property type="match status" value="1"/>
</dbReference>
<dbReference type="InterPro" id="IPR036412">
    <property type="entry name" value="HAD-like_sf"/>
</dbReference>
<dbReference type="RefSeq" id="WP_248684640.1">
    <property type="nucleotide sequence ID" value="NZ_JALPRY010000025.1"/>
</dbReference>
<dbReference type="SFLD" id="SFLDG01135">
    <property type="entry name" value="C1.5.6:_HAD__Beta-PGM__Phospha"/>
    <property type="match status" value="1"/>
</dbReference>
<evidence type="ECO:0000313" key="1">
    <source>
        <dbReference type="EMBL" id="MCK8782321.1"/>
    </source>
</evidence>
<dbReference type="Proteomes" id="UP001202827">
    <property type="component" value="Unassembled WGS sequence"/>
</dbReference>
<dbReference type="SUPFAM" id="SSF56784">
    <property type="entry name" value="HAD-like"/>
    <property type="match status" value="1"/>
</dbReference>
<dbReference type="InterPro" id="IPR006439">
    <property type="entry name" value="HAD-SF_hydro_IA"/>
</dbReference>
<dbReference type="SFLD" id="SFLDS00003">
    <property type="entry name" value="Haloacid_Dehalogenase"/>
    <property type="match status" value="1"/>
</dbReference>
<dbReference type="PANTHER" id="PTHR18901:SF38">
    <property type="entry name" value="PSEUDOURIDINE-5'-PHOSPHATASE"/>
    <property type="match status" value="1"/>
</dbReference>
<name>A0ABT0IWQ1_9HYPH</name>
<accession>A0ABT0IWQ1</accession>
<dbReference type="NCBIfam" id="TIGR01509">
    <property type="entry name" value="HAD-SF-IA-v3"/>
    <property type="match status" value="1"/>
</dbReference>
<keyword evidence="1" id="KW-0378">Hydrolase</keyword>
<comment type="caution">
    <text evidence="1">The sequence shown here is derived from an EMBL/GenBank/DDBJ whole genome shotgun (WGS) entry which is preliminary data.</text>
</comment>
<protein>
    <submittedName>
        <fullName evidence="1">HAD-IA family hydrolase</fullName>
    </submittedName>
</protein>
<dbReference type="GO" id="GO:0016787">
    <property type="term" value="F:hydrolase activity"/>
    <property type="evidence" value="ECO:0007669"/>
    <property type="project" value="UniProtKB-KW"/>
</dbReference>
<gene>
    <name evidence="1" type="ORF">M0654_20285</name>
</gene>
<reference evidence="1 2" key="1">
    <citation type="submission" date="2022-04" db="EMBL/GenBank/DDBJ databases">
        <title>Rhizobium coralii sp. nov., isolated from coral Turbinaria peltata.</title>
        <authorList>
            <person name="Sun H."/>
        </authorList>
    </citation>
    <scope>NUCLEOTIDE SEQUENCE [LARGE SCALE GENOMIC DNA]</scope>
    <source>
        <strain evidence="1 2">NTR19</strain>
    </source>
</reference>
<dbReference type="Pfam" id="PF00702">
    <property type="entry name" value="Hydrolase"/>
    <property type="match status" value="1"/>
</dbReference>
<dbReference type="InterPro" id="IPR023214">
    <property type="entry name" value="HAD_sf"/>
</dbReference>